<evidence type="ECO:0000313" key="2">
    <source>
        <dbReference type="EMBL" id="QDA62361.1"/>
    </source>
</evidence>
<gene>
    <name evidence="2" type="ORF">FHG12_20685</name>
</gene>
<feature type="transmembrane region" description="Helical" evidence="1">
    <location>
        <begin position="46"/>
        <end position="66"/>
    </location>
</feature>
<keyword evidence="1" id="KW-1133">Transmembrane helix</keyword>
<dbReference type="AlphaFoldDB" id="A0A5B8A513"/>
<proteinExistence type="predicted"/>
<feature type="transmembrane region" description="Helical" evidence="1">
    <location>
        <begin position="12"/>
        <end position="34"/>
    </location>
</feature>
<feature type="transmembrane region" description="Helical" evidence="1">
    <location>
        <begin position="115"/>
        <end position="136"/>
    </location>
</feature>
<evidence type="ECO:0000313" key="3">
    <source>
        <dbReference type="Proteomes" id="UP000305398"/>
    </source>
</evidence>
<keyword evidence="1" id="KW-0472">Membrane</keyword>
<dbReference type="OrthoDB" id="9849190at2"/>
<reference evidence="2 3" key="1">
    <citation type="submission" date="2019-06" db="EMBL/GenBank/DDBJ databases">
        <authorList>
            <person name="Srinivasan S."/>
        </authorList>
    </citation>
    <scope>NUCLEOTIDE SEQUENCE [LARGE SCALE GENOMIC DNA]</scope>
    <source>
        <strain evidence="2 3">17J68-5</strain>
    </source>
</reference>
<feature type="transmembrane region" description="Helical" evidence="1">
    <location>
        <begin position="78"/>
        <end position="103"/>
    </location>
</feature>
<dbReference type="EMBL" id="CP040896">
    <property type="protein sequence ID" value="QDA62361.1"/>
    <property type="molecule type" value="Genomic_DNA"/>
</dbReference>
<dbReference type="KEGG" id="hyj:FHG12_20685"/>
<organism evidence="2 3">
    <name type="scientific">Hymenobacter jejuensis</name>
    <dbReference type="NCBI Taxonomy" id="2502781"/>
    <lineage>
        <taxon>Bacteria</taxon>
        <taxon>Pseudomonadati</taxon>
        <taxon>Bacteroidota</taxon>
        <taxon>Cytophagia</taxon>
        <taxon>Cytophagales</taxon>
        <taxon>Hymenobacteraceae</taxon>
        <taxon>Hymenobacter</taxon>
    </lineage>
</organism>
<keyword evidence="1" id="KW-0812">Transmembrane</keyword>
<keyword evidence="3" id="KW-1185">Reference proteome</keyword>
<protein>
    <submittedName>
        <fullName evidence="2">Uncharacterized protein</fullName>
    </submittedName>
</protein>
<dbReference type="RefSeq" id="WP_139517592.1">
    <property type="nucleotide sequence ID" value="NZ_CP040896.1"/>
</dbReference>
<evidence type="ECO:0000256" key="1">
    <source>
        <dbReference type="SAM" id="Phobius"/>
    </source>
</evidence>
<dbReference type="Proteomes" id="UP000305398">
    <property type="component" value="Chromosome"/>
</dbReference>
<accession>A0A5B8A513</accession>
<name>A0A5B8A513_9BACT</name>
<sequence length="155" mass="16036">MQAFRKRNARTATLANLVINAVIPFFILLPVSAINVKGGAPNLLTLLLPAVFISALATTIATFATLPGRPSGLGWLPAAVLNGVGIGLLFAVPVLVALLVMQFLISDNHLISKPIALLMSAITGAGVGYLASFVALRRALKLHNSSLNDAASASL</sequence>